<dbReference type="InterPro" id="IPR007345">
    <property type="entry name" value="Polysacch_pyruvyl_Trfase"/>
</dbReference>
<evidence type="ECO:0000313" key="2">
    <source>
        <dbReference type="EMBL" id="CUH80893.1"/>
    </source>
</evidence>
<dbReference type="RefSeq" id="WP_058291139.1">
    <property type="nucleotide sequence ID" value="NZ_CYSD01000040.1"/>
</dbReference>
<evidence type="ECO:0000313" key="3">
    <source>
        <dbReference type="Proteomes" id="UP000052022"/>
    </source>
</evidence>
<dbReference type="STRING" id="928856.SAMN04488049_1162"/>
<dbReference type="PANTHER" id="PTHR36836">
    <property type="entry name" value="COLANIC ACID BIOSYNTHESIS PROTEIN WCAK"/>
    <property type="match status" value="1"/>
</dbReference>
<protein>
    <submittedName>
        <fullName evidence="2">Colanic acid biosynthesis protein</fullName>
    </submittedName>
</protein>
<reference evidence="2 3" key="1">
    <citation type="submission" date="2015-09" db="EMBL/GenBank/DDBJ databases">
        <authorList>
            <consortium name="Swine Surveillance"/>
        </authorList>
    </citation>
    <scope>NUCLEOTIDE SEQUENCE [LARGE SCALE GENOMIC DNA]</scope>
    <source>
        <strain evidence="2 3">CECT 7557</strain>
    </source>
</reference>
<sequence length="389" mass="42950">MTKTVTLALLWHSMNSDNLGVGALTLSNVEILRAAAAKANVKAHFLAMSWQDPRPDYGTWDDIENLHFRTRHIPAPSGPLNEGLRRSDMVVDIGGGDSFTDIYGPKRFFTIWATKLHALRMGKPLILSPQTVGPFNTRYARMLAKWSLKRSALVVSRDAPTTAFLDGMGVADNVLEATDVAMRLPYEKPAEKPAGGPIKVGLNVSGLLFNGGYTQSNQFGLKSDYPALIRKIIEYFQAQDNVELHLVGHVQSREIEVEDDHRVGEALAAEYPGVVVSPFFKSPIDAKTYIAGLDFFLGARMHATIAAFSSGVPVVPMAYSRKFKGVFGTLGYARSVDCQNDSAEDIMAAIDTAFHQRDTLREEITEALTRVDERLDRYTDLIAEQMRAL</sequence>
<accession>A0A0P1GGV9</accession>
<evidence type="ECO:0000259" key="1">
    <source>
        <dbReference type="Pfam" id="PF04230"/>
    </source>
</evidence>
<gene>
    <name evidence="2" type="ORF">TRM7557_03126</name>
</gene>
<dbReference type="PANTHER" id="PTHR36836:SF1">
    <property type="entry name" value="COLANIC ACID BIOSYNTHESIS PROTEIN WCAK"/>
    <property type="match status" value="1"/>
</dbReference>
<keyword evidence="3" id="KW-1185">Reference proteome</keyword>
<dbReference type="EMBL" id="CYSD01000040">
    <property type="protein sequence ID" value="CUH80893.1"/>
    <property type="molecule type" value="Genomic_DNA"/>
</dbReference>
<proteinExistence type="predicted"/>
<organism evidence="2 3">
    <name type="scientific">Tritonibacter multivorans</name>
    <dbReference type="NCBI Taxonomy" id="928856"/>
    <lineage>
        <taxon>Bacteria</taxon>
        <taxon>Pseudomonadati</taxon>
        <taxon>Pseudomonadota</taxon>
        <taxon>Alphaproteobacteria</taxon>
        <taxon>Rhodobacterales</taxon>
        <taxon>Paracoccaceae</taxon>
        <taxon>Tritonibacter</taxon>
    </lineage>
</organism>
<dbReference type="AlphaFoldDB" id="A0A0P1GGV9"/>
<name>A0A0P1GGV9_9RHOB</name>
<dbReference type="Pfam" id="PF04230">
    <property type="entry name" value="PS_pyruv_trans"/>
    <property type="match status" value="1"/>
</dbReference>
<dbReference type="Proteomes" id="UP000052022">
    <property type="component" value="Unassembled WGS sequence"/>
</dbReference>
<feature type="domain" description="Polysaccharide pyruvyl transferase" evidence="1">
    <location>
        <begin position="57"/>
        <end position="320"/>
    </location>
</feature>